<name>A0A7U3UYI6_9ACTN</name>
<sequence length="306" mass="33699">MAWRRLLQVRQPEGHAYALRRRGGNPAVDRSFGDPRLAAMREAAHGGATRWPEVRGHLEAADGHEDLTFLVEGVQDIARVEQWTAEVVAADPGDTLALLVCGARHVEWAYQARNRGTAGSGEQEKLFRERLTAAEERLYEVAGREPSWAAPWYFLQVSGRALQVGQEEAERRFEEVGRRAPGHVAAHRQHLQQLCAKWGGSQERMHAFAREAALSAPEGSGLGQLVAQAHLEDWKEAGGDPDSTLLHAPETVRALHEAGARSVHHPAFVRRGDWAVGVNTFALAFALAGEDAAARAMFRMVRKLPT</sequence>
<evidence type="ECO:0000313" key="1">
    <source>
        <dbReference type="EMBL" id="BBB01002.1"/>
    </source>
</evidence>
<reference evidence="1 2" key="3">
    <citation type="journal article" date="2011" name="Nat. Chem. Biol.">
        <title>Reveromycin A biosynthesis uses RevG and RevJ for stereospecific spiroacetal formation.</title>
        <authorList>
            <person name="Takahashi S."/>
            <person name="Toyoda A."/>
            <person name="Sekiyama Y."/>
            <person name="Takagi H."/>
            <person name="Nogawa T."/>
            <person name="Uramoto M."/>
            <person name="Suzuki R."/>
            <person name="Koshino H."/>
            <person name="Kumano T."/>
            <person name="Panthee S."/>
            <person name="Dairi T."/>
            <person name="Ishikawa J."/>
            <person name="Ikeda H."/>
            <person name="Sakaki Y."/>
            <person name="Osada H."/>
        </authorList>
    </citation>
    <scope>NUCLEOTIDE SEQUENCE [LARGE SCALE GENOMIC DNA]</scope>
    <source>
        <strain evidence="1 2">SN-593</strain>
    </source>
</reference>
<keyword evidence="2" id="KW-1185">Reference proteome</keyword>
<organism evidence="1 2">
    <name type="scientific">Actinacidiphila reveromycinica</name>
    <dbReference type="NCBI Taxonomy" id="659352"/>
    <lineage>
        <taxon>Bacteria</taxon>
        <taxon>Bacillati</taxon>
        <taxon>Actinomycetota</taxon>
        <taxon>Actinomycetes</taxon>
        <taxon>Kitasatosporales</taxon>
        <taxon>Streptomycetaceae</taxon>
        <taxon>Actinacidiphila</taxon>
    </lineage>
</organism>
<protein>
    <recommendedName>
        <fullName evidence="3">DUF4034 domain-containing protein</fullName>
    </recommendedName>
</protein>
<proteinExistence type="predicted"/>
<reference evidence="1 2" key="4">
    <citation type="journal article" date="2020" name="Sci. Rep.">
        <title>beta-carboline chemical signals induce reveromycin production through a LuxR family regulator in Streptomyces sp. SN-593.</title>
        <authorList>
            <person name="Panthee S."/>
            <person name="Kito N."/>
            <person name="Hayashi T."/>
            <person name="Shimizu T."/>
            <person name="Ishikawa J."/>
            <person name="Hamamoto H."/>
            <person name="Osada H."/>
            <person name="Takahashi S."/>
        </authorList>
    </citation>
    <scope>NUCLEOTIDE SEQUENCE [LARGE SCALE GENOMIC DNA]</scope>
    <source>
        <strain evidence="1 2">SN-593</strain>
    </source>
</reference>
<dbReference type="KEGG" id="arev:RVR_8230"/>
<gene>
    <name evidence="1" type="ORF">RVR_8230</name>
</gene>
<reference evidence="1 2" key="1">
    <citation type="journal article" date="2010" name="J. Bacteriol.">
        <title>Biochemical characterization of a novel indole prenyltransferase from Streptomyces sp. SN-593.</title>
        <authorList>
            <person name="Takahashi S."/>
            <person name="Takagi H."/>
            <person name="Toyoda A."/>
            <person name="Uramoto M."/>
            <person name="Nogawa T."/>
            <person name="Ueki M."/>
            <person name="Sakaki Y."/>
            <person name="Osada H."/>
        </authorList>
    </citation>
    <scope>NUCLEOTIDE SEQUENCE [LARGE SCALE GENOMIC DNA]</scope>
    <source>
        <strain evidence="1 2">SN-593</strain>
    </source>
</reference>
<dbReference type="EMBL" id="AP018365">
    <property type="protein sequence ID" value="BBB01002.1"/>
    <property type="molecule type" value="Genomic_DNA"/>
</dbReference>
<dbReference type="AlphaFoldDB" id="A0A7U3UYI6"/>
<evidence type="ECO:0008006" key="3">
    <source>
        <dbReference type="Google" id="ProtNLM"/>
    </source>
</evidence>
<dbReference type="Proteomes" id="UP000595703">
    <property type="component" value="Chromosome"/>
</dbReference>
<accession>A0A7U3UYI6</accession>
<reference evidence="1 2" key="2">
    <citation type="journal article" date="2011" name="J. Antibiot.">
        <title>Furaquinocins I and J: novel polyketide isoprenoid hybrid compounds from Streptomyces reveromyceticus SN-593.</title>
        <authorList>
            <person name="Panthee S."/>
            <person name="Takahashi S."/>
            <person name="Takagi H."/>
            <person name="Nogawa T."/>
            <person name="Oowada E."/>
            <person name="Uramoto M."/>
            <person name="Osada H."/>
        </authorList>
    </citation>
    <scope>NUCLEOTIDE SEQUENCE [LARGE SCALE GENOMIC DNA]</scope>
    <source>
        <strain evidence="1 2">SN-593</strain>
    </source>
</reference>
<evidence type="ECO:0000313" key="2">
    <source>
        <dbReference type="Proteomes" id="UP000595703"/>
    </source>
</evidence>
<dbReference type="RefSeq" id="WP_202236954.1">
    <property type="nucleotide sequence ID" value="NZ_AP018365.1"/>
</dbReference>